<feature type="chain" id="PRO_5043462944" description="Major facilitator superfamily (MFS) profile domain-containing protein" evidence="8">
    <location>
        <begin position="19"/>
        <end position="516"/>
    </location>
</feature>
<dbReference type="InterPro" id="IPR005828">
    <property type="entry name" value="MFS_sugar_transport-like"/>
</dbReference>
<evidence type="ECO:0000259" key="9">
    <source>
        <dbReference type="PROSITE" id="PS50850"/>
    </source>
</evidence>
<feature type="transmembrane region" description="Helical" evidence="7">
    <location>
        <begin position="340"/>
        <end position="361"/>
    </location>
</feature>
<organism evidence="10 11">
    <name type="scientific">Oleoguttula mirabilis</name>
    <dbReference type="NCBI Taxonomy" id="1507867"/>
    <lineage>
        <taxon>Eukaryota</taxon>
        <taxon>Fungi</taxon>
        <taxon>Dikarya</taxon>
        <taxon>Ascomycota</taxon>
        <taxon>Pezizomycotina</taxon>
        <taxon>Dothideomycetes</taxon>
        <taxon>Dothideomycetidae</taxon>
        <taxon>Mycosphaerellales</taxon>
        <taxon>Teratosphaeriaceae</taxon>
        <taxon>Oleoguttula</taxon>
    </lineage>
</organism>
<keyword evidence="5 7" id="KW-1133">Transmembrane helix</keyword>
<proteinExistence type="inferred from homology"/>
<keyword evidence="6 7" id="KW-0472">Membrane</keyword>
<accession>A0AAV9JGP7</accession>
<dbReference type="PANTHER" id="PTHR48022:SF31">
    <property type="entry name" value="HEXOSE TRANSPORTER"/>
    <property type="match status" value="1"/>
</dbReference>
<feature type="transmembrane region" description="Helical" evidence="7">
    <location>
        <begin position="91"/>
        <end position="109"/>
    </location>
</feature>
<gene>
    <name evidence="10" type="ORF">LTR36_004112</name>
</gene>
<sequence length="516" mass="55930">MATPWSTWLNMCPQSSTTLCVLLIACSCVVSTTIGYDGSMMNALNILPSYTDYFSLTTGTLALNTSSIWLGSAISGLFYGKVTDRWGRRPALFWSAVLTAIAVVIQAAAQNIGMFLAARILIGVGTGASTLAGSVYLAETLPYGWRVWGLGILYDFYYVGGLLSAGITYGTASMGSTWAWRIPSALQGLFSIICILLLPFLPESPRWLAYQGRNEEALEVVALTHANGDREDPIVLAQYREIVETLEWEKSAGETLSLLQTVKTPSSRKRMILSTSVAVIACLSGNNIVSFYLGSMLDNAGITDSTTQLEINIILNVWCLVIALVGTWAITILGRKKMAVISAGLLTVFLFMVGAMTKVYGTSSNTSGIYGTVAAIFLFQGSYSFGWTPLSTLYPPEVLNYSIRSNGMGVYTVVTNAVGLMVTMAFPYALDAIGWKTYMINGAWDVLQFVFVLYYWVETAGKTLEEIDEVIDGTKHSDVPNITMVIEGVAVVNDAAENGSIHRRIKDSTTVATKEV</sequence>
<keyword evidence="4 7" id="KW-0812">Transmembrane</keyword>
<feature type="transmembrane region" description="Helical" evidence="7">
    <location>
        <begin position="178"/>
        <end position="201"/>
    </location>
</feature>
<dbReference type="PROSITE" id="PS50850">
    <property type="entry name" value="MFS"/>
    <property type="match status" value="1"/>
</dbReference>
<dbReference type="Gene3D" id="1.20.1250.20">
    <property type="entry name" value="MFS general substrate transporter like domains"/>
    <property type="match status" value="1"/>
</dbReference>
<evidence type="ECO:0000256" key="5">
    <source>
        <dbReference type="ARBA" id="ARBA00022989"/>
    </source>
</evidence>
<evidence type="ECO:0000256" key="2">
    <source>
        <dbReference type="ARBA" id="ARBA00010992"/>
    </source>
</evidence>
<dbReference type="SUPFAM" id="SSF103473">
    <property type="entry name" value="MFS general substrate transporter"/>
    <property type="match status" value="1"/>
</dbReference>
<comment type="subcellular location">
    <subcellularLocation>
        <location evidence="1">Membrane</location>
        <topology evidence="1">Multi-pass membrane protein</topology>
    </subcellularLocation>
</comment>
<feature type="transmembrane region" description="Helical" evidence="7">
    <location>
        <begin position="408"/>
        <end position="426"/>
    </location>
</feature>
<dbReference type="Proteomes" id="UP001324427">
    <property type="component" value="Unassembled WGS sequence"/>
</dbReference>
<evidence type="ECO:0000256" key="3">
    <source>
        <dbReference type="ARBA" id="ARBA00022448"/>
    </source>
</evidence>
<feature type="transmembrane region" description="Helical" evidence="7">
    <location>
        <begin position="438"/>
        <end position="457"/>
    </location>
</feature>
<comment type="similarity">
    <text evidence="2">Belongs to the major facilitator superfamily. Sugar transporter (TC 2.A.1.1) family.</text>
</comment>
<feature type="transmembrane region" description="Helical" evidence="7">
    <location>
        <begin position="115"/>
        <end position="138"/>
    </location>
</feature>
<name>A0AAV9JGP7_9PEZI</name>
<feature type="transmembrane region" description="Helical" evidence="7">
    <location>
        <begin position="59"/>
        <end position="79"/>
    </location>
</feature>
<evidence type="ECO:0000313" key="11">
    <source>
        <dbReference type="Proteomes" id="UP001324427"/>
    </source>
</evidence>
<dbReference type="Pfam" id="PF00083">
    <property type="entry name" value="Sugar_tr"/>
    <property type="match status" value="1"/>
</dbReference>
<evidence type="ECO:0000256" key="7">
    <source>
        <dbReference type="SAM" id="Phobius"/>
    </source>
</evidence>
<dbReference type="InterPro" id="IPR020846">
    <property type="entry name" value="MFS_dom"/>
</dbReference>
<dbReference type="PANTHER" id="PTHR48022">
    <property type="entry name" value="PLASTIDIC GLUCOSE TRANSPORTER 4"/>
    <property type="match status" value="1"/>
</dbReference>
<evidence type="ECO:0000256" key="1">
    <source>
        <dbReference type="ARBA" id="ARBA00004141"/>
    </source>
</evidence>
<evidence type="ECO:0000256" key="8">
    <source>
        <dbReference type="SAM" id="SignalP"/>
    </source>
</evidence>
<feature type="signal peptide" evidence="8">
    <location>
        <begin position="1"/>
        <end position="18"/>
    </location>
</feature>
<dbReference type="InterPro" id="IPR050360">
    <property type="entry name" value="MFS_Sugar_Transporters"/>
</dbReference>
<keyword evidence="8" id="KW-0732">Signal</keyword>
<comment type="caution">
    <text evidence="10">The sequence shown here is derived from an EMBL/GenBank/DDBJ whole genome shotgun (WGS) entry which is preliminary data.</text>
</comment>
<dbReference type="InterPro" id="IPR036259">
    <property type="entry name" value="MFS_trans_sf"/>
</dbReference>
<feature type="transmembrane region" description="Helical" evidence="7">
    <location>
        <begin position="313"/>
        <end position="333"/>
    </location>
</feature>
<feature type="domain" description="Major facilitator superfamily (MFS) profile" evidence="9">
    <location>
        <begin position="23"/>
        <end position="460"/>
    </location>
</feature>
<feature type="transmembrane region" description="Helical" evidence="7">
    <location>
        <begin position="271"/>
        <end position="293"/>
    </location>
</feature>
<protein>
    <recommendedName>
        <fullName evidence="9">Major facilitator superfamily (MFS) profile domain-containing protein</fullName>
    </recommendedName>
</protein>
<evidence type="ECO:0000313" key="10">
    <source>
        <dbReference type="EMBL" id="KAK4544540.1"/>
    </source>
</evidence>
<dbReference type="AlphaFoldDB" id="A0AAV9JGP7"/>
<dbReference type="GO" id="GO:0005351">
    <property type="term" value="F:carbohydrate:proton symporter activity"/>
    <property type="evidence" value="ECO:0007669"/>
    <property type="project" value="TreeGrafter"/>
</dbReference>
<dbReference type="PROSITE" id="PS00217">
    <property type="entry name" value="SUGAR_TRANSPORT_2"/>
    <property type="match status" value="1"/>
</dbReference>
<evidence type="ECO:0000256" key="4">
    <source>
        <dbReference type="ARBA" id="ARBA00022692"/>
    </source>
</evidence>
<reference evidence="10 11" key="1">
    <citation type="submission" date="2021-11" db="EMBL/GenBank/DDBJ databases">
        <title>Black yeast isolated from Biological Soil Crust.</title>
        <authorList>
            <person name="Kurbessoian T."/>
        </authorList>
    </citation>
    <scope>NUCLEOTIDE SEQUENCE [LARGE SCALE GENOMIC DNA]</scope>
    <source>
        <strain evidence="10 11">CCFEE 5522</strain>
    </source>
</reference>
<keyword evidence="11" id="KW-1185">Reference proteome</keyword>
<keyword evidence="3" id="KW-0813">Transport</keyword>
<dbReference type="InterPro" id="IPR005829">
    <property type="entry name" value="Sugar_transporter_CS"/>
</dbReference>
<feature type="transmembrane region" description="Helical" evidence="7">
    <location>
        <begin position="150"/>
        <end position="172"/>
    </location>
</feature>
<dbReference type="GO" id="GO:0016020">
    <property type="term" value="C:membrane"/>
    <property type="evidence" value="ECO:0007669"/>
    <property type="project" value="UniProtKB-SubCell"/>
</dbReference>
<dbReference type="FunFam" id="1.20.1250.20:FF:000134">
    <property type="entry name" value="MFS sugar transporter protein"/>
    <property type="match status" value="1"/>
</dbReference>
<feature type="transmembrane region" description="Helical" evidence="7">
    <location>
        <begin position="367"/>
        <end position="387"/>
    </location>
</feature>
<evidence type="ECO:0000256" key="6">
    <source>
        <dbReference type="ARBA" id="ARBA00023136"/>
    </source>
</evidence>
<dbReference type="EMBL" id="JAVFHQ010000024">
    <property type="protein sequence ID" value="KAK4544540.1"/>
    <property type="molecule type" value="Genomic_DNA"/>
</dbReference>